<sequence length="74" mass="8696">MIKINAEKLNEIRAEEVRQRRDMLLAASDWVVLRAQETGEPVDKEWAEYRQNLRDISEQAGYPFKIHWPGQPSS</sequence>
<evidence type="ECO:0000313" key="3">
    <source>
        <dbReference type="Proteomes" id="UP001150641"/>
    </source>
</evidence>
<reference evidence="2" key="1">
    <citation type="submission" date="2022-03" db="EMBL/GenBank/DDBJ databases">
        <title>Proposal of a novel genus Dryocolo and two novel species.</title>
        <authorList>
            <person name="Maddock D.W."/>
            <person name="Brady C.L."/>
            <person name="Denman S."/>
            <person name="Arnold D."/>
        </authorList>
    </citation>
    <scope>NUCLEOTIDE SEQUENCE</scope>
    <source>
        <strain evidence="2">H6W4</strain>
    </source>
</reference>
<accession>A0A9X2W612</accession>
<dbReference type="InterPro" id="IPR031893">
    <property type="entry name" value="Phage_tail_APC"/>
</dbReference>
<dbReference type="Gene3D" id="6.10.140.1310">
    <property type="match status" value="1"/>
</dbReference>
<organism evidence="2 3">
    <name type="scientific">Dryocola boscaweniae</name>
    <dbReference type="NCBI Taxonomy" id="2925397"/>
    <lineage>
        <taxon>Bacteria</taxon>
        <taxon>Pseudomonadati</taxon>
        <taxon>Pseudomonadota</taxon>
        <taxon>Gammaproteobacteria</taxon>
        <taxon>Enterobacterales</taxon>
        <taxon>Enterobacteriaceae</taxon>
        <taxon>Dryocola</taxon>
    </lineage>
</organism>
<protein>
    <submittedName>
        <fullName evidence="2">Phage tail assembly chaperone</fullName>
    </submittedName>
</protein>
<dbReference type="RefSeq" id="WP_271124998.1">
    <property type="nucleotide sequence ID" value="NZ_JALHAN010000069.1"/>
</dbReference>
<keyword evidence="3" id="KW-1185">Reference proteome</keyword>
<proteinExistence type="predicted"/>
<comment type="caution">
    <text evidence="2">The sequence shown here is derived from an EMBL/GenBank/DDBJ whole genome shotgun (WGS) entry which is preliminary data.</text>
</comment>
<gene>
    <name evidence="2" type="ORF">MUA00_05380</name>
</gene>
<evidence type="ECO:0000259" key="1">
    <source>
        <dbReference type="Pfam" id="PF16778"/>
    </source>
</evidence>
<dbReference type="Proteomes" id="UP001150641">
    <property type="component" value="Unassembled WGS sequence"/>
</dbReference>
<evidence type="ECO:0000313" key="2">
    <source>
        <dbReference type="EMBL" id="MCT4701237.1"/>
    </source>
</evidence>
<dbReference type="Pfam" id="PF16778">
    <property type="entry name" value="Phage_tail_APC"/>
    <property type="match status" value="1"/>
</dbReference>
<dbReference type="EMBL" id="JALHAP010000072">
    <property type="protein sequence ID" value="MCT4701237.1"/>
    <property type="molecule type" value="Genomic_DNA"/>
</dbReference>
<dbReference type="AlphaFoldDB" id="A0A9X2W612"/>
<feature type="domain" description="Phage tail assembly chaperone-like" evidence="1">
    <location>
        <begin position="14"/>
        <end position="72"/>
    </location>
</feature>
<name>A0A9X2W612_9ENTR</name>